<keyword evidence="8" id="KW-0407">Ion channel</keyword>
<dbReference type="Pfam" id="PF07885">
    <property type="entry name" value="Ion_trans_2"/>
    <property type="match status" value="2"/>
</dbReference>
<feature type="domain" description="Potassium channel" evidence="11">
    <location>
        <begin position="166"/>
        <end position="237"/>
    </location>
</feature>
<keyword evidence="3" id="KW-0813">Transport</keyword>
<feature type="transmembrane region" description="Helical" evidence="10">
    <location>
        <begin position="214"/>
        <end position="235"/>
    </location>
</feature>
<evidence type="ECO:0000256" key="2">
    <source>
        <dbReference type="ARBA" id="ARBA00010159"/>
    </source>
</evidence>
<evidence type="ECO:0000256" key="5">
    <source>
        <dbReference type="ARBA" id="ARBA00022989"/>
    </source>
</evidence>
<evidence type="ECO:0000256" key="1">
    <source>
        <dbReference type="ARBA" id="ARBA00004141"/>
    </source>
</evidence>
<dbReference type="InterPro" id="IPR018247">
    <property type="entry name" value="EF_Hand_1_Ca_BS"/>
</dbReference>
<feature type="transmembrane region" description="Helical" evidence="10">
    <location>
        <begin position="160"/>
        <end position="181"/>
    </location>
</feature>
<dbReference type="InterPro" id="IPR003280">
    <property type="entry name" value="2pore_dom_K_chnl"/>
</dbReference>
<gene>
    <name evidence="12" type="ORF">OSB04_002214</name>
</gene>
<accession>A0AA38TSG0</accession>
<dbReference type="PANTHER" id="PTHR11003:SF271">
    <property type="entry name" value="TWO-PORE POTASSIUM CHANNEL 1-LIKE"/>
    <property type="match status" value="1"/>
</dbReference>
<feature type="domain" description="Potassium channel" evidence="11">
    <location>
        <begin position="44"/>
        <end position="125"/>
    </location>
</feature>
<evidence type="ECO:0000256" key="9">
    <source>
        <dbReference type="SAM" id="MobiDB-lite"/>
    </source>
</evidence>
<feature type="transmembrane region" description="Helical" evidence="10">
    <location>
        <begin position="42"/>
        <end position="60"/>
    </location>
</feature>
<keyword evidence="4 10" id="KW-0812">Transmembrane</keyword>
<comment type="similarity">
    <text evidence="2">Belongs to the two pore domain potassium channel (TC 1.A.1.7) family.</text>
</comment>
<evidence type="ECO:0000256" key="6">
    <source>
        <dbReference type="ARBA" id="ARBA00023065"/>
    </source>
</evidence>
<keyword evidence="6" id="KW-0406">Ion transport</keyword>
<feature type="transmembrane region" description="Helical" evidence="10">
    <location>
        <begin position="97"/>
        <end position="117"/>
    </location>
</feature>
<dbReference type="PRINTS" id="PR01333">
    <property type="entry name" value="2POREKCHANEL"/>
</dbReference>
<dbReference type="SUPFAM" id="SSF81324">
    <property type="entry name" value="Voltage-gated potassium channels"/>
    <property type="match status" value="2"/>
</dbReference>
<feature type="region of interest" description="Disordered" evidence="9">
    <location>
        <begin position="1"/>
        <end position="29"/>
    </location>
</feature>
<dbReference type="GO" id="GO:0030322">
    <property type="term" value="P:stabilization of membrane potential"/>
    <property type="evidence" value="ECO:0007669"/>
    <property type="project" value="TreeGrafter"/>
</dbReference>
<dbReference type="PANTHER" id="PTHR11003">
    <property type="entry name" value="POTASSIUM CHANNEL, SUBFAMILY K"/>
    <property type="match status" value="1"/>
</dbReference>
<name>A0AA38TSG0_9ASTR</name>
<evidence type="ECO:0000256" key="8">
    <source>
        <dbReference type="ARBA" id="ARBA00023303"/>
    </source>
</evidence>
<reference evidence="12" key="1">
    <citation type="submission" date="2023-03" db="EMBL/GenBank/DDBJ databases">
        <title>Chromosome-scale reference genome and RAD-based genetic map of yellow starthistle (Centaurea solstitialis) reveal putative structural variation and QTLs associated with invader traits.</title>
        <authorList>
            <person name="Reatini B."/>
            <person name="Cang F.A."/>
            <person name="Jiang Q."/>
            <person name="Mckibben M.T.W."/>
            <person name="Barker M.S."/>
            <person name="Rieseberg L.H."/>
            <person name="Dlugosch K.M."/>
        </authorList>
    </citation>
    <scope>NUCLEOTIDE SEQUENCE</scope>
    <source>
        <strain evidence="12">CAN-66</strain>
        <tissue evidence="12">Leaf</tissue>
    </source>
</reference>
<evidence type="ECO:0000313" key="12">
    <source>
        <dbReference type="EMBL" id="KAJ9566248.1"/>
    </source>
</evidence>
<evidence type="ECO:0000256" key="4">
    <source>
        <dbReference type="ARBA" id="ARBA00022692"/>
    </source>
</evidence>
<dbReference type="Proteomes" id="UP001172457">
    <property type="component" value="Chromosome 1"/>
</dbReference>
<evidence type="ECO:0000256" key="7">
    <source>
        <dbReference type="ARBA" id="ARBA00023136"/>
    </source>
</evidence>
<comment type="caution">
    <text evidence="12">The sequence shown here is derived from an EMBL/GenBank/DDBJ whole genome shotgun (WGS) entry which is preliminary data.</text>
</comment>
<proteinExistence type="inferred from homology"/>
<dbReference type="InterPro" id="IPR013099">
    <property type="entry name" value="K_chnl_dom"/>
</dbReference>
<keyword evidence="5 10" id="KW-1133">Transmembrane helix</keyword>
<keyword evidence="7 10" id="KW-0472">Membrane</keyword>
<dbReference type="GO" id="GO:0022841">
    <property type="term" value="F:potassium ion leak channel activity"/>
    <property type="evidence" value="ECO:0007669"/>
    <property type="project" value="TreeGrafter"/>
</dbReference>
<dbReference type="PROSITE" id="PS00018">
    <property type="entry name" value="EF_HAND_1"/>
    <property type="match status" value="1"/>
</dbReference>
<organism evidence="12 13">
    <name type="scientific">Centaurea solstitialis</name>
    <name type="common">yellow star-thistle</name>
    <dbReference type="NCBI Taxonomy" id="347529"/>
    <lineage>
        <taxon>Eukaryota</taxon>
        <taxon>Viridiplantae</taxon>
        <taxon>Streptophyta</taxon>
        <taxon>Embryophyta</taxon>
        <taxon>Tracheophyta</taxon>
        <taxon>Spermatophyta</taxon>
        <taxon>Magnoliopsida</taxon>
        <taxon>eudicotyledons</taxon>
        <taxon>Gunneridae</taxon>
        <taxon>Pentapetalae</taxon>
        <taxon>asterids</taxon>
        <taxon>campanulids</taxon>
        <taxon>Asterales</taxon>
        <taxon>Asteraceae</taxon>
        <taxon>Carduoideae</taxon>
        <taxon>Cardueae</taxon>
        <taxon>Centaureinae</taxon>
        <taxon>Centaurea</taxon>
    </lineage>
</organism>
<protein>
    <recommendedName>
        <fullName evidence="11">Potassium channel domain-containing protein</fullName>
    </recommendedName>
</protein>
<comment type="subcellular location">
    <subcellularLocation>
        <location evidence="1">Membrane</location>
        <topology evidence="1">Multi-pass membrane protein</topology>
    </subcellularLocation>
</comment>
<dbReference type="GO" id="GO:0015271">
    <property type="term" value="F:outward rectifier potassium channel activity"/>
    <property type="evidence" value="ECO:0007669"/>
    <property type="project" value="TreeGrafter"/>
</dbReference>
<feature type="transmembrane region" description="Helical" evidence="10">
    <location>
        <begin position="72"/>
        <end position="91"/>
    </location>
</feature>
<evidence type="ECO:0000256" key="10">
    <source>
        <dbReference type="SAM" id="Phobius"/>
    </source>
</evidence>
<dbReference type="GO" id="GO:0005886">
    <property type="term" value="C:plasma membrane"/>
    <property type="evidence" value="ECO:0007669"/>
    <property type="project" value="TreeGrafter"/>
</dbReference>
<dbReference type="Gene3D" id="1.10.287.70">
    <property type="match status" value="2"/>
</dbReference>
<keyword evidence="13" id="KW-1185">Reference proteome</keyword>
<dbReference type="AlphaFoldDB" id="A0AA38TSG0"/>
<evidence type="ECO:0000259" key="11">
    <source>
        <dbReference type="Pfam" id="PF07885"/>
    </source>
</evidence>
<evidence type="ECO:0000256" key="3">
    <source>
        <dbReference type="ARBA" id="ARBA00022448"/>
    </source>
</evidence>
<sequence length="315" mass="35542">MAENGTKDPLLVKRKRQRKGINPNDQQNQPSISQVELSLKQVAIFLVAYLAVGTISFFLVQDQINGPKTNGILDAMYFCVVTMTTVGYGDLVPQTNFAKLLACVFVFAGMGLGGFALSKAADYIVEQEEVLFVKAIHIHETCGPKEILNETERHKLKYKFLTVLTFIVFLVIFGTMFLILVENLSAFDAFYCVCATITTLGYGDKSFSSQGGRLFAVFWILTSTISLAQLFVYLVELWTESRRRKLVDWVLRRKLTIQDFEKADLDHDNTVSSAEYVVYKLKEMGLVSEQVIMNVMEEFNNVDVHHKGKLTANDI</sequence>
<dbReference type="GO" id="GO:0009705">
    <property type="term" value="C:plant-type vacuole membrane"/>
    <property type="evidence" value="ECO:0007669"/>
    <property type="project" value="TreeGrafter"/>
</dbReference>
<evidence type="ECO:0000313" key="13">
    <source>
        <dbReference type="Proteomes" id="UP001172457"/>
    </source>
</evidence>
<dbReference type="EMBL" id="JARYMX010000001">
    <property type="protein sequence ID" value="KAJ9566248.1"/>
    <property type="molecule type" value="Genomic_DNA"/>
</dbReference>